<protein>
    <submittedName>
        <fullName evidence="1">Uncharacterized protein</fullName>
    </submittedName>
</protein>
<dbReference type="EMBL" id="BK059105">
    <property type="protein sequence ID" value="DAE30959.1"/>
    <property type="molecule type" value="Genomic_DNA"/>
</dbReference>
<reference evidence="1" key="1">
    <citation type="journal article" date="2021" name="Proc. Natl. Acad. Sci. U.S.A.">
        <title>A Catalog of Tens of Thousands of Viruses from Human Metagenomes Reveals Hidden Associations with Chronic Diseases.</title>
        <authorList>
            <person name="Tisza M.J."/>
            <person name="Buck C.B."/>
        </authorList>
    </citation>
    <scope>NUCLEOTIDE SEQUENCE</scope>
    <source>
        <strain evidence="1">CtML55</strain>
    </source>
</reference>
<sequence>MRVTFCTITINSCQSRITMMILSISCQLRETF</sequence>
<organism evidence="1">
    <name type="scientific">virus sp. ctML55</name>
    <dbReference type="NCBI Taxonomy" id="2827627"/>
    <lineage>
        <taxon>Viruses</taxon>
    </lineage>
</organism>
<accession>A0A8S5RHV7</accession>
<proteinExistence type="predicted"/>
<evidence type="ECO:0000313" key="1">
    <source>
        <dbReference type="EMBL" id="DAE30959.1"/>
    </source>
</evidence>
<name>A0A8S5RHV7_9VIRU</name>